<evidence type="ECO:0000313" key="7">
    <source>
        <dbReference type="EMBL" id="MRX53042.1"/>
    </source>
</evidence>
<evidence type="ECO:0000256" key="1">
    <source>
        <dbReference type="ARBA" id="ARBA00010641"/>
    </source>
</evidence>
<evidence type="ECO:0000313" key="8">
    <source>
        <dbReference type="Proteomes" id="UP000441585"/>
    </source>
</evidence>
<protein>
    <submittedName>
        <fullName evidence="7">RNA polymerase subunit sigma</fullName>
    </submittedName>
</protein>
<dbReference type="Gene3D" id="1.10.1740.10">
    <property type="match status" value="1"/>
</dbReference>
<keyword evidence="8" id="KW-1185">Reference proteome</keyword>
<proteinExistence type="inferred from homology"/>
<dbReference type="Pfam" id="PF08281">
    <property type="entry name" value="Sigma70_r4_2"/>
    <property type="match status" value="1"/>
</dbReference>
<keyword evidence="2" id="KW-0805">Transcription regulation</keyword>
<organism evidence="7 8">
    <name type="scientific">Metabacillus idriensis</name>
    <dbReference type="NCBI Taxonomy" id="324768"/>
    <lineage>
        <taxon>Bacteria</taxon>
        <taxon>Bacillati</taxon>
        <taxon>Bacillota</taxon>
        <taxon>Bacilli</taxon>
        <taxon>Bacillales</taxon>
        <taxon>Bacillaceae</taxon>
        <taxon>Metabacillus</taxon>
    </lineage>
</organism>
<comment type="similarity">
    <text evidence="1">Belongs to the sigma-70 factor family. ECF subfamily.</text>
</comment>
<dbReference type="Gene3D" id="1.10.10.10">
    <property type="entry name" value="Winged helix-like DNA-binding domain superfamily/Winged helix DNA-binding domain"/>
    <property type="match status" value="1"/>
</dbReference>
<dbReference type="SUPFAM" id="SSF88659">
    <property type="entry name" value="Sigma3 and sigma4 domains of RNA polymerase sigma factors"/>
    <property type="match status" value="1"/>
</dbReference>
<dbReference type="EMBL" id="WKKF01000001">
    <property type="protein sequence ID" value="MRX53042.1"/>
    <property type="molecule type" value="Genomic_DNA"/>
</dbReference>
<dbReference type="InterPro" id="IPR013324">
    <property type="entry name" value="RNA_pol_sigma_r3/r4-like"/>
</dbReference>
<dbReference type="RefSeq" id="WP_070876849.1">
    <property type="nucleotide sequence ID" value="NZ_CAJGAA010000001.1"/>
</dbReference>
<feature type="domain" description="RNA polymerase sigma factor 70 region 4 type 2" evidence="6">
    <location>
        <begin position="105"/>
        <end position="157"/>
    </location>
</feature>
<evidence type="ECO:0000256" key="2">
    <source>
        <dbReference type="ARBA" id="ARBA00023015"/>
    </source>
</evidence>
<dbReference type="SUPFAM" id="SSF88946">
    <property type="entry name" value="Sigma2 domain of RNA polymerase sigma factors"/>
    <property type="match status" value="1"/>
</dbReference>
<dbReference type="GO" id="GO:0016987">
    <property type="term" value="F:sigma factor activity"/>
    <property type="evidence" value="ECO:0007669"/>
    <property type="project" value="UniProtKB-KW"/>
</dbReference>
<evidence type="ECO:0000259" key="6">
    <source>
        <dbReference type="Pfam" id="PF08281"/>
    </source>
</evidence>
<evidence type="ECO:0000256" key="4">
    <source>
        <dbReference type="ARBA" id="ARBA00023125"/>
    </source>
</evidence>
<comment type="caution">
    <text evidence="7">The sequence shown here is derived from an EMBL/GenBank/DDBJ whole genome shotgun (WGS) entry which is preliminary data.</text>
</comment>
<dbReference type="InterPro" id="IPR036388">
    <property type="entry name" value="WH-like_DNA-bd_sf"/>
</dbReference>
<gene>
    <name evidence="7" type="ORF">GJU41_03590</name>
</gene>
<dbReference type="InterPro" id="IPR039425">
    <property type="entry name" value="RNA_pol_sigma-70-like"/>
</dbReference>
<name>A0A6I2M6N9_9BACI</name>
<dbReference type="PANTHER" id="PTHR43133:SF8">
    <property type="entry name" value="RNA POLYMERASE SIGMA FACTOR HI_1459-RELATED"/>
    <property type="match status" value="1"/>
</dbReference>
<keyword evidence="3" id="KW-0731">Sigma factor</keyword>
<accession>A0A6I2M6N9</accession>
<dbReference type="GO" id="GO:0003677">
    <property type="term" value="F:DNA binding"/>
    <property type="evidence" value="ECO:0007669"/>
    <property type="project" value="UniProtKB-KW"/>
</dbReference>
<keyword evidence="4" id="KW-0238">DNA-binding</keyword>
<dbReference type="InterPro" id="IPR013249">
    <property type="entry name" value="RNA_pol_sigma70_r4_t2"/>
</dbReference>
<sequence>MHGNRLSDLEKREWQASEMLKYYPKLQQYCQFLTQNKHDGEDVAQDVIVKAFLKYEQEKLSTALLNKMAYHHWVDVTRKRKKESLGELPELSARDHASRMNELSEMIDHLMAKCTPKQAVLFLLKEGFQYQARELAEMLETSETAIKSALFRAKKRLAKDKKEADSFWDEEERELLSDLMYTSLQFQDPSPLLQALPDILTFEGTESPALSLTSVRPLPSFSSSASLCMAA</sequence>
<keyword evidence="5" id="KW-0804">Transcription</keyword>
<dbReference type="Proteomes" id="UP000441585">
    <property type="component" value="Unassembled WGS sequence"/>
</dbReference>
<dbReference type="AlphaFoldDB" id="A0A6I2M6N9"/>
<reference evidence="7 8" key="1">
    <citation type="submission" date="2019-11" db="EMBL/GenBank/DDBJ databases">
        <title>Bacillus idriensis genome.</title>
        <authorList>
            <person name="Konopka E.N."/>
            <person name="Newman J.D."/>
        </authorList>
    </citation>
    <scope>NUCLEOTIDE SEQUENCE [LARGE SCALE GENOMIC DNA]</scope>
    <source>
        <strain evidence="7 8">DSM 19097</strain>
    </source>
</reference>
<dbReference type="GO" id="GO:0006352">
    <property type="term" value="P:DNA-templated transcription initiation"/>
    <property type="evidence" value="ECO:0007669"/>
    <property type="project" value="InterPro"/>
</dbReference>
<dbReference type="PANTHER" id="PTHR43133">
    <property type="entry name" value="RNA POLYMERASE ECF-TYPE SIGMA FACTO"/>
    <property type="match status" value="1"/>
</dbReference>
<evidence type="ECO:0000256" key="5">
    <source>
        <dbReference type="ARBA" id="ARBA00023163"/>
    </source>
</evidence>
<dbReference type="InterPro" id="IPR013325">
    <property type="entry name" value="RNA_pol_sigma_r2"/>
</dbReference>
<evidence type="ECO:0000256" key="3">
    <source>
        <dbReference type="ARBA" id="ARBA00023082"/>
    </source>
</evidence>